<reference evidence="4" key="1">
    <citation type="journal article" date="2019" name="Microb. Genom.">
        <title>Putative novel cps loci in a large global collection of pneumococci.</title>
        <authorList>
            <person name="van Tonder A.J."/>
            <person name="Gladstone R.A."/>
            <person name="Lo S.W."/>
            <person name="Nahm M.H."/>
            <person name="du Plessis M."/>
            <person name="Cornick J."/>
            <person name="Kwambana-Adams B."/>
            <person name="Madhi S.A."/>
            <person name="Hawkins P.A."/>
            <person name="Benisty R."/>
            <person name="Dagan R."/>
            <person name="Everett D."/>
            <person name="Antonio M."/>
            <person name="Klugman K.P."/>
            <person name="von Gottberg A."/>
            <person name="Breiman R.F."/>
            <person name="McGee L."/>
            <person name="Bentley S.D."/>
            <person name="The Global Pneumococcal Sequencing C.O."/>
        </authorList>
    </citation>
    <scope>NUCLEOTIDE SEQUENCE</scope>
    <source>
        <strain evidence="4">GPS_MW_BQN1M5</strain>
    </source>
</reference>
<organism evidence="4">
    <name type="scientific">Streptococcus pneumoniae</name>
    <dbReference type="NCBI Taxonomy" id="1313"/>
    <lineage>
        <taxon>Bacteria</taxon>
        <taxon>Bacillati</taxon>
        <taxon>Bacillota</taxon>
        <taxon>Bacilli</taxon>
        <taxon>Lactobacillales</taxon>
        <taxon>Streptococcaceae</taxon>
        <taxon>Streptococcus</taxon>
    </lineage>
</organism>
<dbReference type="EMBL" id="MK606434">
    <property type="protein sequence ID" value="QCO91996.1"/>
    <property type="molecule type" value="Genomic_DNA"/>
</dbReference>
<feature type="domain" description="Glycosyltransferase 2-like" evidence="3">
    <location>
        <begin position="4"/>
        <end position="169"/>
    </location>
</feature>
<dbReference type="PANTHER" id="PTHR22916:SF51">
    <property type="entry name" value="GLYCOSYLTRANSFERASE EPSH-RELATED"/>
    <property type="match status" value="1"/>
</dbReference>
<dbReference type="InterPro" id="IPR001173">
    <property type="entry name" value="Glyco_trans_2-like"/>
</dbReference>
<dbReference type="CDD" id="cd00761">
    <property type="entry name" value="Glyco_tranf_GTA_type"/>
    <property type="match status" value="1"/>
</dbReference>
<name>A0A4P8GCL4_STREE</name>
<sequence>MKVSVIIPIYNVEKYLRRCLESIVNQTYKDIEIILVNDGSPDNSKEICEEYVVKYSNIQLINQNNAGLGAARNKGLQYVTGNAITFVDSDDWLELDAIEYYVESMKKSDADIVVTKMIRKKEYTPSEEIKKSPVTEEVLTQKQFAKKYFKIDGNNIEYYACAKLYKKEIACEVKYPVGLFAEDVPAAFSYIIRSQNIFYSTKVTYNYFFNDNSLTANFTNKDFDLEKIWDLVTEEAEDFGNEDYILYSKINRYRIDFNLLCRIALSEDKTDIETYVKKIEELLGKVKRNKKILLEYLPFSRKVILRLFLVNYKLGRNVLRMFKNIM</sequence>
<dbReference type="GO" id="GO:0016757">
    <property type="term" value="F:glycosyltransferase activity"/>
    <property type="evidence" value="ECO:0007669"/>
    <property type="project" value="UniProtKB-KW"/>
</dbReference>
<dbReference type="PANTHER" id="PTHR22916">
    <property type="entry name" value="GLYCOSYLTRANSFERASE"/>
    <property type="match status" value="1"/>
</dbReference>
<gene>
    <name evidence="4" type="primary">kfoC</name>
</gene>
<proteinExistence type="predicted"/>
<evidence type="ECO:0000256" key="1">
    <source>
        <dbReference type="ARBA" id="ARBA00022676"/>
    </source>
</evidence>
<protein>
    <submittedName>
        <fullName evidence="4">Family 2 glycosyl transferase</fullName>
    </submittedName>
</protein>
<evidence type="ECO:0000256" key="2">
    <source>
        <dbReference type="ARBA" id="ARBA00022679"/>
    </source>
</evidence>
<evidence type="ECO:0000313" key="4">
    <source>
        <dbReference type="EMBL" id="QCO91996.1"/>
    </source>
</evidence>
<dbReference type="Pfam" id="PF00535">
    <property type="entry name" value="Glycos_transf_2"/>
    <property type="match status" value="1"/>
</dbReference>
<dbReference type="SUPFAM" id="SSF53448">
    <property type="entry name" value="Nucleotide-diphospho-sugar transferases"/>
    <property type="match status" value="1"/>
</dbReference>
<keyword evidence="2 4" id="KW-0808">Transferase</keyword>
<accession>A0A4P8GCL4</accession>
<dbReference type="InterPro" id="IPR029044">
    <property type="entry name" value="Nucleotide-diphossugar_trans"/>
</dbReference>
<dbReference type="AlphaFoldDB" id="A0A4P8GCL4"/>
<keyword evidence="1" id="KW-0328">Glycosyltransferase</keyword>
<dbReference type="Gene3D" id="3.90.550.10">
    <property type="entry name" value="Spore Coat Polysaccharide Biosynthesis Protein SpsA, Chain A"/>
    <property type="match status" value="1"/>
</dbReference>
<evidence type="ECO:0000259" key="3">
    <source>
        <dbReference type="Pfam" id="PF00535"/>
    </source>
</evidence>